<evidence type="ECO:0000256" key="2">
    <source>
        <dbReference type="ARBA" id="ARBA00022475"/>
    </source>
</evidence>
<gene>
    <name evidence="7" type="ORF">ACFO4E_28530</name>
</gene>
<dbReference type="PANTHER" id="PTHR30213">
    <property type="entry name" value="INNER MEMBRANE PROTEIN YHJD"/>
    <property type="match status" value="1"/>
</dbReference>
<feature type="transmembrane region" description="Helical" evidence="6">
    <location>
        <begin position="234"/>
        <end position="260"/>
    </location>
</feature>
<sequence length="379" mass="40835">MASFGGAKDRARHYGRMAMERYWAARRRRPGFDHLVRAYERYADQRGTQLAAAVTYYAFLSFFPLVVLAFAAVGYLAAFEEPARAYLQQALTDLLPGIAAELRVDQIARARAGAGIVGVVGLAYTGLSAIAAVREALHQIWLKHSSDGPNPVLAKAQDIVFMLVLGFAMLTSVALTGVAQAATRWSLSWIHLEGSLAAVAATRLLGLVIAIGVSLLVFLLLFGRLSGTRRPWRLLWRGALLAAVCFEVLKAAGALLISGILDDPVYASFAVLVGLLFWINIVMRVVLLCAAWTATWLAVPPPYQGPVPVPMTVARRSAEAVHPVARSAAVPREPEGAGAALRRIRSAARRAALPSVVAGVVGFAVWARRRSVRHGRSAR</sequence>
<accession>A0ABV9E5G3</accession>
<feature type="transmembrane region" description="Helical" evidence="6">
    <location>
        <begin position="159"/>
        <end position="182"/>
    </location>
</feature>
<keyword evidence="8" id="KW-1185">Reference proteome</keyword>
<feature type="transmembrane region" description="Helical" evidence="6">
    <location>
        <begin position="202"/>
        <end position="222"/>
    </location>
</feature>
<comment type="subcellular location">
    <subcellularLocation>
        <location evidence="1">Cell membrane</location>
        <topology evidence="1">Multi-pass membrane protein</topology>
    </subcellularLocation>
</comment>
<dbReference type="EMBL" id="JBHSFQ010000049">
    <property type="protein sequence ID" value="MFC4565824.1"/>
    <property type="molecule type" value="Genomic_DNA"/>
</dbReference>
<feature type="transmembrane region" description="Helical" evidence="6">
    <location>
        <begin position="56"/>
        <end position="78"/>
    </location>
</feature>
<evidence type="ECO:0000256" key="1">
    <source>
        <dbReference type="ARBA" id="ARBA00004651"/>
    </source>
</evidence>
<keyword evidence="4 6" id="KW-1133">Transmembrane helix</keyword>
<feature type="transmembrane region" description="Helical" evidence="6">
    <location>
        <begin position="351"/>
        <end position="367"/>
    </location>
</feature>
<protein>
    <submittedName>
        <fullName evidence="7">YihY/virulence factor BrkB family protein</fullName>
    </submittedName>
</protein>
<organism evidence="7 8">
    <name type="scientific">Nocardiopsis mangrovi</name>
    <dbReference type="NCBI Taxonomy" id="1179818"/>
    <lineage>
        <taxon>Bacteria</taxon>
        <taxon>Bacillati</taxon>
        <taxon>Actinomycetota</taxon>
        <taxon>Actinomycetes</taxon>
        <taxon>Streptosporangiales</taxon>
        <taxon>Nocardiopsidaceae</taxon>
        <taxon>Nocardiopsis</taxon>
    </lineage>
</organism>
<feature type="transmembrane region" description="Helical" evidence="6">
    <location>
        <begin position="112"/>
        <end position="133"/>
    </location>
</feature>
<name>A0ABV9E5G3_9ACTN</name>
<reference evidence="8" key="1">
    <citation type="journal article" date="2019" name="Int. J. Syst. Evol. Microbiol.">
        <title>The Global Catalogue of Microorganisms (GCM) 10K type strain sequencing project: providing services to taxonomists for standard genome sequencing and annotation.</title>
        <authorList>
            <consortium name="The Broad Institute Genomics Platform"/>
            <consortium name="The Broad Institute Genome Sequencing Center for Infectious Disease"/>
            <person name="Wu L."/>
            <person name="Ma J."/>
        </authorList>
    </citation>
    <scope>NUCLEOTIDE SEQUENCE [LARGE SCALE GENOMIC DNA]</scope>
    <source>
        <strain evidence="8">XZYJ18</strain>
    </source>
</reference>
<dbReference type="PANTHER" id="PTHR30213:SF1">
    <property type="entry name" value="INNER MEMBRANE PROTEIN YHJD"/>
    <property type="match status" value="1"/>
</dbReference>
<feature type="transmembrane region" description="Helical" evidence="6">
    <location>
        <begin position="266"/>
        <end position="287"/>
    </location>
</feature>
<keyword evidence="2" id="KW-1003">Cell membrane</keyword>
<dbReference type="RefSeq" id="WP_378580186.1">
    <property type="nucleotide sequence ID" value="NZ_JBHSFQ010000049.1"/>
</dbReference>
<dbReference type="Pfam" id="PF03631">
    <property type="entry name" value="Virul_fac_BrkB"/>
    <property type="match status" value="1"/>
</dbReference>
<evidence type="ECO:0000313" key="7">
    <source>
        <dbReference type="EMBL" id="MFC4565824.1"/>
    </source>
</evidence>
<evidence type="ECO:0000313" key="8">
    <source>
        <dbReference type="Proteomes" id="UP001595923"/>
    </source>
</evidence>
<evidence type="ECO:0000256" key="3">
    <source>
        <dbReference type="ARBA" id="ARBA00022692"/>
    </source>
</evidence>
<dbReference type="InterPro" id="IPR017039">
    <property type="entry name" value="Virul_fac_BrkB"/>
</dbReference>
<keyword evidence="5 6" id="KW-0472">Membrane</keyword>
<evidence type="ECO:0000256" key="4">
    <source>
        <dbReference type="ARBA" id="ARBA00022989"/>
    </source>
</evidence>
<comment type="caution">
    <text evidence="7">The sequence shown here is derived from an EMBL/GenBank/DDBJ whole genome shotgun (WGS) entry which is preliminary data.</text>
</comment>
<evidence type="ECO:0000256" key="6">
    <source>
        <dbReference type="SAM" id="Phobius"/>
    </source>
</evidence>
<proteinExistence type="predicted"/>
<dbReference type="Proteomes" id="UP001595923">
    <property type="component" value="Unassembled WGS sequence"/>
</dbReference>
<keyword evidence="3 6" id="KW-0812">Transmembrane</keyword>
<evidence type="ECO:0000256" key="5">
    <source>
        <dbReference type="ARBA" id="ARBA00023136"/>
    </source>
</evidence>